<dbReference type="RefSeq" id="WP_148899862.1">
    <property type="nucleotide sequence ID" value="NZ_VNHY01000005.1"/>
</dbReference>
<dbReference type="Pfam" id="PF00535">
    <property type="entry name" value="Glycos_transf_2"/>
    <property type="match status" value="1"/>
</dbReference>
<keyword evidence="2" id="KW-0808">Transferase</keyword>
<dbReference type="Gene3D" id="3.90.550.10">
    <property type="entry name" value="Spore Coat Polysaccharide Biosynthesis Protein SpsA, Chain A"/>
    <property type="match status" value="1"/>
</dbReference>
<proteinExistence type="predicted"/>
<dbReference type="InterPro" id="IPR029044">
    <property type="entry name" value="Nucleotide-diphossugar_trans"/>
</dbReference>
<dbReference type="PANTHER" id="PTHR22916:SF3">
    <property type="entry name" value="UDP-GLCNAC:BETAGAL BETA-1,3-N-ACETYLGLUCOSAMINYLTRANSFERASE-LIKE PROTEIN 1"/>
    <property type="match status" value="1"/>
</dbReference>
<dbReference type="Proteomes" id="UP000324595">
    <property type="component" value="Unassembled WGS sequence"/>
</dbReference>
<dbReference type="OrthoDB" id="199095at2"/>
<dbReference type="EMBL" id="VNHY01000005">
    <property type="protein sequence ID" value="TYP91720.1"/>
    <property type="molecule type" value="Genomic_DNA"/>
</dbReference>
<evidence type="ECO:0000313" key="2">
    <source>
        <dbReference type="EMBL" id="TYP91720.1"/>
    </source>
</evidence>
<dbReference type="GO" id="GO:0016758">
    <property type="term" value="F:hexosyltransferase activity"/>
    <property type="evidence" value="ECO:0007669"/>
    <property type="project" value="UniProtKB-ARBA"/>
</dbReference>
<sequence>MEYLGTEKPVNNITPQVSVCITTYQHSNYIRQCIESVLNQEATFPFEIIIGEDESTDGTREICKELAKAHPGKIRLFLRSRDNVRFINGNPTGRHNFLETLKAARGQYIAFCDGDDYWTNPEKLQKQYNYMESYPDMSLSLHNAVEVDENGNRRFVFPNIKSQSIVKPKTIIEKGGGYCATNSVLFRRSILNDMPQWFVDAHVGDYSLYLLAIWHGEIGALPDIMSCYRSGHANSWSDLRNRAKTIHQYLASLKSMLFAFNKYSEQKYEKSIHIRIALEEIYSAVKIIMSGKLHYLKTLSITDKQYIWPAIKKIISRKLGL</sequence>
<name>A0A5D3YF04_9BACT</name>
<dbReference type="AlphaFoldDB" id="A0A5D3YF04"/>
<comment type="caution">
    <text evidence="2">The sequence shown here is derived from an EMBL/GenBank/DDBJ whole genome shotgun (WGS) entry which is preliminary data.</text>
</comment>
<protein>
    <submittedName>
        <fullName evidence="2">Glycosyl transferase family 2</fullName>
    </submittedName>
</protein>
<dbReference type="InterPro" id="IPR001173">
    <property type="entry name" value="Glyco_trans_2-like"/>
</dbReference>
<evidence type="ECO:0000259" key="1">
    <source>
        <dbReference type="Pfam" id="PF00535"/>
    </source>
</evidence>
<dbReference type="PANTHER" id="PTHR22916">
    <property type="entry name" value="GLYCOSYLTRANSFERASE"/>
    <property type="match status" value="1"/>
</dbReference>
<dbReference type="SUPFAM" id="SSF53448">
    <property type="entry name" value="Nucleotide-diphospho-sugar transferases"/>
    <property type="match status" value="1"/>
</dbReference>
<gene>
    <name evidence="2" type="ORF">LX73_2546</name>
</gene>
<feature type="domain" description="Glycosyltransferase 2-like" evidence="1">
    <location>
        <begin position="18"/>
        <end position="185"/>
    </location>
</feature>
<organism evidence="2 3">
    <name type="scientific">Fodinibius salinus</name>
    <dbReference type="NCBI Taxonomy" id="860790"/>
    <lineage>
        <taxon>Bacteria</taxon>
        <taxon>Pseudomonadati</taxon>
        <taxon>Balneolota</taxon>
        <taxon>Balneolia</taxon>
        <taxon>Balneolales</taxon>
        <taxon>Balneolaceae</taxon>
        <taxon>Fodinibius</taxon>
    </lineage>
</organism>
<evidence type="ECO:0000313" key="3">
    <source>
        <dbReference type="Proteomes" id="UP000324595"/>
    </source>
</evidence>
<accession>A0A5D3YF04</accession>
<keyword evidence="3" id="KW-1185">Reference proteome</keyword>
<reference evidence="2 3" key="1">
    <citation type="submission" date="2019-07" db="EMBL/GenBank/DDBJ databases">
        <title>Genomic Encyclopedia of Archaeal and Bacterial Type Strains, Phase II (KMG-II): from individual species to whole genera.</title>
        <authorList>
            <person name="Goeker M."/>
        </authorList>
    </citation>
    <scope>NUCLEOTIDE SEQUENCE [LARGE SCALE GENOMIC DNA]</scope>
    <source>
        <strain evidence="2 3">DSM 21935</strain>
    </source>
</reference>